<dbReference type="PROSITE" id="PS50994">
    <property type="entry name" value="INTEGRASE"/>
    <property type="match status" value="1"/>
</dbReference>
<dbReference type="AlphaFoldDB" id="A0AA38SYC6"/>
<dbReference type="InterPro" id="IPR001584">
    <property type="entry name" value="Integrase_cat-core"/>
</dbReference>
<gene>
    <name evidence="2" type="ORF">OSB04_024713</name>
</gene>
<dbReference type="SUPFAM" id="SSF53098">
    <property type="entry name" value="Ribonuclease H-like"/>
    <property type="match status" value="1"/>
</dbReference>
<dbReference type="InterPro" id="IPR036397">
    <property type="entry name" value="RNaseH_sf"/>
</dbReference>
<accession>A0AA38SYC6</accession>
<comment type="caution">
    <text evidence="2">The sequence shown here is derived from an EMBL/GenBank/DDBJ whole genome shotgun (WGS) entry which is preliminary data.</text>
</comment>
<dbReference type="GO" id="GO:0015074">
    <property type="term" value="P:DNA integration"/>
    <property type="evidence" value="ECO:0007669"/>
    <property type="project" value="InterPro"/>
</dbReference>
<name>A0AA38SYC6_9ASTR</name>
<evidence type="ECO:0000313" key="2">
    <source>
        <dbReference type="EMBL" id="KAJ9545006.1"/>
    </source>
</evidence>
<keyword evidence="3" id="KW-1185">Reference proteome</keyword>
<protein>
    <recommendedName>
        <fullName evidence="1">Integrase catalytic domain-containing protein</fullName>
    </recommendedName>
</protein>
<feature type="domain" description="Integrase catalytic" evidence="1">
    <location>
        <begin position="1"/>
        <end position="105"/>
    </location>
</feature>
<dbReference type="InterPro" id="IPR012337">
    <property type="entry name" value="RNaseH-like_sf"/>
</dbReference>
<organism evidence="2 3">
    <name type="scientific">Centaurea solstitialis</name>
    <name type="common">yellow star-thistle</name>
    <dbReference type="NCBI Taxonomy" id="347529"/>
    <lineage>
        <taxon>Eukaryota</taxon>
        <taxon>Viridiplantae</taxon>
        <taxon>Streptophyta</taxon>
        <taxon>Embryophyta</taxon>
        <taxon>Tracheophyta</taxon>
        <taxon>Spermatophyta</taxon>
        <taxon>Magnoliopsida</taxon>
        <taxon>eudicotyledons</taxon>
        <taxon>Gunneridae</taxon>
        <taxon>Pentapetalae</taxon>
        <taxon>asterids</taxon>
        <taxon>campanulids</taxon>
        <taxon>Asterales</taxon>
        <taxon>Asteraceae</taxon>
        <taxon>Carduoideae</taxon>
        <taxon>Cardueae</taxon>
        <taxon>Centaureinae</taxon>
        <taxon>Centaurea</taxon>
    </lineage>
</organism>
<sequence>MSYNIGHGNPVTVSHTILTKVIRSDNGTEFKNSTIKEYLTSVGITHNFSAPKTPQQNGVVERKNRPIVEVARTMLNASGLPLTFWAEAVSIACYTQNRSLVLGAK</sequence>
<dbReference type="PANTHER" id="PTHR42648">
    <property type="entry name" value="TRANSPOSASE, PUTATIVE-RELATED"/>
    <property type="match status" value="1"/>
</dbReference>
<evidence type="ECO:0000313" key="3">
    <source>
        <dbReference type="Proteomes" id="UP001172457"/>
    </source>
</evidence>
<dbReference type="GO" id="GO:0003676">
    <property type="term" value="F:nucleic acid binding"/>
    <property type="evidence" value="ECO:0007669"/>
    <property type="project" value="InterPro"/>
</dbReference>
<dbReference type="PANTHER" id="PTHR42648:SF32">
    <property type="entry name" value="RIBONUCLEASE H-LIKE DOMAIN, GAG-PRE-INTEGRASE DOMAIN PROTEIN-RELATED"/>
    <property type="match status" value="1"/>
</dbReference>
<proteinExistence type="predicted"/>
<evidence type="ECO:0000259" key="1">
    <source>
        <dbReference type="PROSITE" id="PS50994"/>
    </source>
</evidence>
<dbReference type="InterPro" id="IPR039537">
    <property type="entry name" value="Retrotran_Ty1/copia-like"/>
</dbReference>
<reference evidence="2" key="1">
    <citation type="submission" date="2023-03" db="EMBL/GenBank/DDBJ databases">
        <title>Chromosome-scale reference genome and RAD-based genetic map of yellow starthistle (Centaurea solstitialis) reveal putative structural variation and QTLs associated with invader traits.</title>
        <authorList>
            <person name="Reatini B."/>
            <person name="Cang F.A."/>
            <person name="Jiang Q."/>
            <person name="Mckibben M.T.W."/>
            <person name="Barker M.S."/>
            <person name="Rieseberg L.H."/>
            <person name="Dlugosch K.M."/>
        </authorList>
    </citation>
    <scope>NUCLEOTIDE SEQUENCE</scope>
    <source>
        <strain evidence="2">CAN-66</strain>
        <tissue evidence="2">Leaf</tissue>
    </source>
</reference>
<dbReference type="Proteomes" id="UP001172457">
    <property type="component" value="Chromosome 6"/>
</dbReference>
<dbReference type="EMBL" id="JARYMX010000006">
    <property type="protein sequence ID" value="KAJ9545006.1"/>
    <property type="molecule type" value="Genomic_DNA"/>
</dbReference>
<dbReference type="Gene3D" id="3.30.420.10">
    <property type="entry name" value="Ribonuclease H-like superfamily/Ribonuclease H"/>
    <property type="match status" value="1"/>
</dbReference>